<dbReference type="PROSITE" id="PS51257">
    <property type="entry name" value="PROKAR_LIPOPROTEIN"/>
    <property type="match status" value="1"/>
</dbReference>
<dbReference type="PANTHER" id="PTHR30483">
    <property type="entry name" value="LEUCINE-SPECIFIC-BINDING PROTEIN"/>
    <property type="match status" value="1"/>
</dbReference>
<dbReference type="InterPro" id="IPR028081">
    <property type="entry name" value="Leu-bd"/>
</dbReference>
<dbReference type="AlphaFoldDB" id="A0A437S6T9"/>
<keyword evidence="3 5" id="KW-0732">Signal</keyword>
<dbReference type="InterPro" id="IPR051010">
    <property type="entry name" value="BCAA_transport"/>
</dbReference>
<accession>A0A437S6T9</accession>
<dbReference type="PANTHER" id="PTHR30483:SF6">
    <property type="entry name" value="PERIPLASMIC BINDING PROTEIN OF ABC TRANSPORTER FOR NATURAL AMINO ACIDS"/>
    <property type="match status" value="1"/>
</dbReference>
<name>A0A437S6T9_9FIRM</name>
<comment type="caution">
    <text evidence="7">The sequence shown here is derived from an EMBL/GenBank/DDBJ whole genome shotgun (WGS) entry which is preliminary data.</text>
</comment>
<dbReference type="Pfam" id="PF13458">
    <property type="entry name" value="Peripla_BP_6"/>
    <property type="match status" value="1"/>
</dbReference>
<dbReference type="RefSeq" id="WP_127724398.1">
    <property type="nucleotide sequence ID" value="NZ_RLIH01000006.1"/>
</dbReference>
<dbReference type="Proteomes" id="UP000288812">
    <property type="component" value="Unassembled WGS sequence"/>
</dbReference>
<gene>
    <name evidence="7" type="ORF">EF514_05340</name>
</gene>
<dbReference type="PRINTS" id="PR00337">
    <property type="entry name" value="LEUILEVALBP"/>
</dbReference>
<proteinExistence type="inferred from homology"/>
<dbReference type="CDD" id="cd06347">
    <property type="entry name" value="PBP1_ABC_LivK_ligand_binding-like"/>
    <property type="match status" value="1"/>
</dbReference>
<evidence type="ECO:0000256" key="4">
    <source>
        <dbReference type="ARBA" id="ARBA00022970"/>
    </source>
</evidence>
<dbReference type="InterPro" id="IPR028082">
    <property type="entry name" value="Peripla_BP_I"/>
</dbReference>
<evidence type="ECO:0000313" key="8">
    <source>
        <dbReference type="Proteomes" id="UP000288812"/>
    </source>
</evidence>
<evidence type="ECO:0000256" key="5">
    <source>
        <dbReference type="SAM" id="SignalP"/>
    </source>
</evidence>
<dbReference type="EMBL" id="RLIH01000006">
    <property type="protein sequence ID" value="RVU54745.1"/>
    <property type="molecule type" value="Genomic_DNA"/>
</dbReference>
<evidence type="ECO:0000259" key="6">
    <source>
        <dbReference type="Pfam" id="PF13458"/>
    </source>
</evidence>
<reference evidence="7 8" key="1">
    <citation type="submission" date="2018-11" db="EMBL/GenBank/DDBJ databases">
        <title>Genome sequencing and assembly of Anaerosphaera sp. nov., GS7-6-2.</title>
        <authorList>
            <person name="Rettenmaier R."/>
            <person name="Liebl W."/>
            <person name="Zverlov V."/>
        </authorList>
    </citation>
    <scope>NUCLEOTIDE SEQUENCE [LARGE SCALE GENOMIC DNA]</scope>
    <source>
        <strain evidence="7 8">GS7-6-2</strain>
    </source>
</reference>
<evidence type="ECO:0000256" key="1">
    <source>
        <dbReference type="ARBA" id="ARBA00010062"/>
    </source>
</evidence>
<keyword evidence="2" id="KW-0813">Transport</keyword>
<evidence type="ECO:0000313" key="7">
    <source>
        <dbReference type="EMBL" id="RVU54745.1"/>
    </source>
</evidence>
<protein>
    <submittedName>
        <fullName evidence="7">ABC transporter substrate-binding protein</fullName>
    </submittedName>
</protein>
<dbReference type="Gene3D" id="3.40.50.2300">
    <property type="match status" value="2"/>
</dbReference>
<evidence type="ECO:0000256" key="2">
    <source>
        <dbReference type="ARBA" id="ARBA00022448"/>
    </source>
</evidence>
<feature type="chain" id="PRO_5038348844" evidence="5">
    <location>
        <begin position="21"/>
        <end position="389"/>
    </location>
</feature>
<dbReference type="OrthoDB" id="9783240at2"/>
<comment type="similarity">
    <text evidence="1">Belongs to the leucine-binding protein family.</text>
</comment>
<dbReference type="GO" id="GO:0006865">
    <property type="term" value="P:amino acid transport"/>
    <property type="evidence" value="ECO:0007669"/>
    <property type="project" value="UniProtKB-KW"/>
</dbReference>
<sequence>MKKKLLVAILSMTMLLTACGGNGNNGNAANGGDTAEAEVIKLGGIIPKTGAAAVYGNTTENGIKLAIDEINANGGIGGKQVEYTSEDDKADPTESVTIYTKLVEQGVHGIIGGITSKPTVAVAENSVDDFTPIITPTGTMESITEGKDNVFRTCFTDPLQGQILANFSADKLQAKKAAVLRNNNDDYSNGVADAFKVQAEAKGIEIVADEGYSEDDVDFKVQLTKIKEKEPDVLLIPEYYEKDVTILTQAKELEIDATIVGPDGWDGVLAIAVDGTESSFDGVYFTNHYSVKDDAEKVQNFVKAYEEKYNEAPSAFAALGYDTVYIYKEAIESAKSLSNEDIVEAIKAVEIEGVTGSIKFGENNNPVKTATIIKIADGEYTFDSVVSPE</sequence>
<organism evidence="7 8">
    <name type="scientific">Anaerosphaera multitolerans</name>
    <dbReference type="NCBI Taxonomy" id="2487351"/>
    <lineage>
        <taxon>Bacteria</taxon>
        <taxon>Bacillati</taxon>
        <taxon>Bacillota</taxon>
        <taxon>Tissierellia</taxon>
        <taxon>Tissierellales</taxon>
        <taxon>Peptoniphilaceae</taxon>
        <taxon>Anaerosphaera</taxon>
    </lineage>
</organism>
<keyword evidence="4" id="KW-0029">Amino-acid transport</keyword>
<feature type="signal peptide" evidence="5">
    <location>
        <begin position="1"/>
        <end position="20"/>
    </location>
</feature>
<keyword evidence="8" id="KW-1185">Reference proteome</keyword>
<dbReference type="SUPFAM" id="SSF53822">
    <property type="entry name" value="Periplasmic binding protein-like I"/>
    <property type="match status" value="1"/>
</dbReference>
<evidence type="ECO:0000256" key="3">
    <source>
        <dbReference type="ARBA" id="ARBA00022729"/>
    </source>
</evidence>
<feature type="domain" description="Leucine-binding protein" evidence="6">
    <location>
        <begin position="40"/>
        <end position="376"/>
    </location>
</feature>
<dbReference type="InterPro" id="IPR000709">
    <property type="entry name" value="Leu_Ile_Val-bd"/>
</dbReference>